<accession>A0A655TRE7</accession>
<protein>
    <submittedName>
        <fullName evidence="1">Uncharacterized protein</fullName>
    </submittedName>
</protein>
<gene>
    <name evidence="1" type="ORF">ERS013200_02258</name>
</gene>
<dbReference type="EMBL" id="CWQY01000014">
    <property type="protein sequence ID" value="CSC78244.1"/>
    <property type="molecule type" value="Genomic_DNA"/>
</dbReference>
<dbReference type="Proteomes" id="UP000041770">
    <property type="component" value="Unassembled WGS sequence"/>
</dbReference>
<evidence type="ECO:0000313" key="1">
    <source>
        <dbReference type="EMBL" id="CSC78244.1"/>
    </source>
</evidence>
<reference evidence="1 2" key="1">
    <citation type="submission" date="2015-07" db="EMBL/GenBank/DDBJ databases">
        <authorList>
            <consortium name="Pathogen Informatics"/>
        </authorList>
    </citation>
    <scope>NUCLEOTIDE SEQUENCE [LARGE SCALE GENOMIC DNA]</scope>
    <source>
        <strain evidence="1 2">A316</strain>
    </source>
</reference>
<sequence>MHPRCTKYALRLLLSAHNEFWSERLARPDPLSHPDQPHPLPSRAVLFAVILVGYDQSPSPHLLTSFV</sequence>
<organism evidence="1 2">
    <name type="scientific">Vibrio cholerae</name>
    <dbReference type="NCBI Taxonomy" id="666"/>
    <lineage>
        <taxon>Bacteria</taxon>
        <taxon>Pseudomonadati</taxon>
        <taxon>Pseudomonadota</taxon>
        <taxon>Gammaproteobacteria</taxon>
        <taxon>Vibrionales</taxon>
        <taxon>Vibrionaceae</taxon>
        <taxon>Vibrio</taxon>
    </lineage>
</organism>
<evidence type="ECO:0000313" key="2">
    <source>
        <dbReference type="Proteomes" id="UP000041770"/>
    </source>
</evidence>
<proteinExistence type="predicted"/>
<name>A0A655TRE7_VIBCL</name>
<dbReference type="AlphaFoldDB" id="A0A655TRE7"/>